<keyword evidence="2" id="KW-1185">Reference proteome</keyword>
<gene>
    <name evidence="1" type="ORF">MKQ68_04545</name>
</gene>
<dbReference type="Pfam" id="PF14375">
    <property type="entry name" value="Cys_rich_CWC"/>
    <property type="match status" value="1"/>
</dbReference>
<accession>A0ABY6J6Y4</accession>
<dbReference type="InterPro" id="IPR032720">
    <property type="entry name" value="Cys_rich_CWC"/>
</dbReference>
<evidence type="ECO:0000313" key="1">
    <source>
        <dbReference type="EMBL" id="UYQ94357.1"/>
    </source>
</evidence>
<evidence type="ECO:0000313" key="2">
    <source>
        <dbReference type="Proteomes" id="UP001162741"/>
    </source>
</evidence>
<sequence>MPCHETKYCQRCNAPFECKVGNILQCQCNGIELNAEMREHIAGAYTECLCRKCLLDIQQEYRNKPLKEKLLRLFSFRRSR</sequence>
<proteinExistence type="predicted"/>
<protein>
    <submittedName>
        <fullName evidence="1">Cysteine-rich CWC family protein</fullName>
    </submittedName>
</protein>
<dbReference type="Proteomes" id="UP001162741">
    <property type="component" value="Chromosome"/>
</dbReference>
<reference evidence="1" key="1">
    <citation type="submission" date="2022-10" db="EMBL/GenBank/DDBJ databases">
        <title>Chitinophaga sp. nov., isolated from soil.</title>
        <authorList>
            <person name="Jeon C.O."/>
        </authorList>
    </citation>
    <scope>NUCLEOTIDE SEQUENCE</scope>
    <source>
        <strain evidence="1">R8</strain>
    </source>
</reference>
<organism evidence="1 2">
    <name type="scientific">Chitinophaga horti</name>
    <dbReference type="NCBI Taxonomy" id="2920382"/>
    <lineage>
        <taxon>Bacteria</taxon>
        <taxon>Pseudomonadati</taxon>
        <taxon>Bacteroidota</taxon>
        <taxon>Chitinophagia</taxon>
        <taxon>Chitinophagales</taxon>
        <taxon>Chitinophagaceae</taxon>
        <taxon>Chitinophaga</taxon>
    </lineage>
</organism>
<name>A0ABY6J6Y4_9BACT</name>
<dbReference type="RefSeq" id="WP_264282264.1">
    <property type="nucleotide sequence ID" value="NZ_CP107006.1"/>
</dbReference>
<dbReference type="EMBL" id="CP107006">
    <property type="protein sequence ID" value="UYQ94357.1"/>
    <property type="molecule type" value="Genomic_DNA"/>
</dbReference>